<dbReference type="InterPro" id="IPR002048">
    <property type="entry name" value="EF_hand_dom"/>
</dbReference>
<dbReference type="GO" id="GO:0005509">
    <property type="term" value="F:calcium ion binding"/>
    <property type="evidence" value="ECO:0007669"/>
    <property type="project" value="InterPro"/>
</dbReference>
<accession>A0A5S9YAN4</accession>
<dbReference type="OrthoDB" id="26525at2759"/>
<reference evidence="2 3" key="1">
    <citation type="submission" date="2019-12" db="EMBL/GenBank/DDBJ databases">
        <authorList>
            <person name="Jiao W.-B."/>
            <person name="Schneeberger K."/>
        </authorList>
    </citation>
    <scope>NUCLEOTIDE SEQUENCE [LARGE SCALE GENOMIC DNA]</scope>
    <source>
        <strain evidence="3">cv. C24</strain>
    </source>
</reference>
<dbReference type="Gene3D" id="1.10.238.10">
    <property type="entry name" value="EF-hand"/>
    <property type="match status" value="1"/>
</dbReference>
<name>A0A5S9YAN4_ARATH</name>
<dbReference type="PROSITE" id="PS50222">
    <property type="entry name" value="EF_HAND_2"/>
    <property type="match status" value="1"/>
</dbReference>
<proteinExistence type="predicted"/>
<evidence type="ECO:0000313" key="2">
    <source>
        <dbReference type="EMBL" id="CAA0407305.1"/>
    </source>
</evidence>
<organism evidence="2 3">
    <name type="scientific">Arabidopsis thaliana</name>
    <name type="common">Mouse-ear cress</name>
    <dbReference type="NCBI Taxonomy" id="3702"/>
    <lineage>
        <taxon>Eukaryota</taxon>
        <taxon>Viridiplantae</taxon>
        <taxon>Streptophyta</taxon>
        <taxon>Embryophyta</taxon>
        <taxon>Tracheophyta</taxon>
        <taxon>Spermatophyta</taxon>
        <taxon>Magnoliopsida</taxon>
        <taxon>eudicotyledons</taxon>
        <taxon>Gunneridae</taxon>
        <taxon>Pentapetalae</taxon>
        <taxon>rosids</taxon>
        <taxon>malvids</taxon>
        <taxon>Brassicales</taxon>
        <taxon>Brassicaceae</taxon>
        <taxon>Camelineae</taxon>
        <taxon>Arabidopsis</taxon>
    </lineage>
</organism>
<dbReference type="InterPro" id="IPR011992">
    <property type="entry name" value="EF-hand-dom_pair"/>
</dbReference>
<dbReference type="Proteomes" id="UP000434276">
    <property type="component" value="Unassembled WGS sequence"/>
</dbReference>
<dbReference type="AlphaFoldDB" id="A0A5S9YAN4"/>
<gene>
    <name evidence="2" type="ORF">C24_LOCUS24396</name>
</gene>
<dbReference type="CDD" id="cd00051">
    <property type="entry name" value="EFh"/>
    <property type="match status" value="1"/>
</dbReference>
<dbReference type="EMBL" id="CACSHJ010000096">
    <property type="protein sequence ID" value="CAA0407305.1"/>
    <property type="molecule type" value="Genomic_DNA"/>
</dbReference>
<dbReference type="ExpressionAtlas" id="A0A5S9YAN4">
    <property type="expression patterns" value="baseline and differential"/>
</dbReference>
<dbReference type="SUPFAM" id="SSF47473">
    <property type="entry name" value="EF-hand"/>
    <property type="match status" value="1"/>
</dbReference>
<evidence type="ECO:0000313" key="3">
    <source>
        <dbReference type="Proteomes" id="UP000434276"/>
    </source>
</evidence>
<feature type="domain" description="EF-hand" evidence="1">
    <location>
        <begin position="1"/>
        <end position="33"/>
    </location>
</feature>
<sequence length="94" mass="10561">MSMTEIFERVDKNKDGKISWDKFAEAIRVFSPKITSEEIDKMFIVLVVDGGGQIDDVEFPSCLMVNGGGEKDDQEEVVMKKVYNRGMCCDGSSR</sequence>
<evidence type="ECO:0000259" key="1">
    <source>
        <dbReference type="PROSITE" id="PS50222"/>
    </source>
</evidence>
<protein>
    <recommendedName>
        <fullName evidence="1">EF-hand domain-containing protein</fullName>
    </recommendedName>
</protein>